<evidence type="ECO:0008006" key="8">
    <source>
        <dbReference type="Google" id="ProtNLM"/>
    </source>
</evidence>
<dbReference type="Proteomes" id="UP000694406">
    <property type="component" value="Unplaced"/>
</dbReference>
<dbReference type="InterPro" id="IPR029063">
    <property type="entry name" value="SAM-dependent_MTases_sf"/>
</dbReference>
<reference evidence="6" key="1">
    <citation type="submission" date="2025-08" db="UniProtKB">
        <authorList>
            <consortium name="Ensembl"/>
        </authorList>
    </citation>
    <scope>IDENTIFICATION</scope>
</reference>
<evidence type="ECO:0000256" key="3">
    <source>
        <dbReference type="ARBA" id="ARBA00022679"/>
    </source>
</evidence>
<dbReference type="GO" id="GO:0005829">
    <property type="term" value="C:cytosol"/>
    <property type="evidence" value="ECO:0007669"/>
    <property type="project" value="TreeGrafter"/>
</dbReference>
<evidence type="ECO:0000256" key="2">
    <source>
        <dbReference type="ARBA" id="ARBA00022603"/>
    </source>
</evidence>
<accession>A0A8C5SGI4</accession>
<keyword evidence="7" id="KW-1185">Reference proteome</keyword>
<dbReference type="PANTHER" id="PTHR10867">
    <property type="entry name" value="NNMT/PNMT/TEMT FAMILY MEMBER"/>
    <property type="match status" value="1"/>
</dbReference>
<evidence type="ECO:0000256" key="1">
    <source>
        <dbReference type="ARBA" id="ARBA00007996"/>
    </source>
</evidence>
<dbReference type="PROSITE" id="PS51681">
    <property type="entry name" value="SAM_MT_NNMT_PNMT_TEMT"/>
    <property type="match status" value="1"/>
</dbReference>
<protein>
    <recommendedName>
        <fullName evidence="8">Nicotinamide N-methyltransferase</fullName>
    </recommendedName>
</protein>
<dbReference type="PANTHER" id="PTHR10867:SF32">
    <property type="entry name" value="NICOTINAMIDE N-METHYLTRANSFERASE"/>
    <property type="match status" value="1"/>
</dbReference>
<keyword evidence="3" id="KW-0808">Transferase</keyword>
<evidence type="ECO:0000313" key="6">
    <source>
        <dbReference type="Ensembl" id="ENSLLTP00000017227.1"/>
    </source>
</evidence>
<evidence type="ECO:0000256" key="4">
    <source>
        <dbReference type="ARBA" id="ARBA00022691"/>
    </source>
</evidence>
<dbReference type="InterPro" id="IPR000940">
    <property type="entry name" value="NNMT_TEMT_trans"/>
</dbReference>
<dbReference type="Pfam" id="PF01234">
    <property type="entry name" value="NNMT_PNMT_TEMT"/>
    <property type="match status" value="1"/>
</dbReference>
<dbReference type="SUPFAM" id="SSF53335">
    <property type="entry name" value="S-adenosyl-L-methionine-dependent methyltransferases"/>
    <property type="match status" value="1"/>
</dbReference>
<dbReference type="GO" id="GO:0008170">
    <property type="term" value="F:N-methyltransferase activity"/>
    <property type="evidence" value="ECO:0007669"/>
    <property type="project" value="TreeGrafter"/>
</dbReference>
<reference evidence="6" key="2">
    <citation type="submission" date="2025-09" db="UniProtKB">
        <authorList>
            <consortium name="Ensembl"/>
        </authorList>
    </citation>
    <scope>IDENTIFICATION</scope>
</reference>
<feature type="region of interest" description="Disordered" evidence="5">
    <location>
        <begin position="225"/>
        <end position="246"/>
    </location>
</feature>
<dbReference type="Ensembl" id="ENSLLTT00000017872.1">
    <property type="protein sequence ID" value="ENSLLTP00000017227.1"/>
    <property type="gene ID" value="ENSLLTG00000013044.1"/>
</dbReference>
<dbReference type="AlphaFoldDB" id="A0A8C5SGI4"/>
<sequence>MEESCTGKDFYTQHFNPRDHLAKYYKISLVDDGLGQFVTFFLKGAHRAFTLDGIKGDTLIDIGSGASICQFLSACESFREIIATDYADQNREEMQRWLKKELGAFDWTPIVKYVCELEGDRGRESPKSRQAVPEMRCDPTQPFGPAGSSSCRLLALQFVLRCGLQGHPHLPISFQEHHALYMVGQHKFSVLFLEKEVIEEAVRQAGFVIKWTEETRIEYLFGKGGGQRETYRPLRKGGRSTGDSPR</sequence>
<proteinExistence type="inferred from homology"/>
<evidence type="ECO:0000256" key="5">
    <source>
        <dbReference type="SAM" id="MobiDB-lite"/>
    </source>
</evidence>
<dbReference type="GeneTree" id="ENSGT00390000011708"/>
<dbReference type="Gene3D" id="3.40.50.150">
    <property type="entry name" value="Vaccinia Virus protein VP39"/>
    <property type="match status" value="1"/>
</dbReference>
<keyword evidence="4" id="KW-0949">S-adenosyl-L-methionine</keyword>
<dbReference type="GO" id="GO:0032259">
    <property type="term" value="P:methylation"/>
    <property type="evidence" value="ECO:0007669"/>
    <property type="project" value="UniProtKB-KW"/>
</dbReference>
<comment type="similarity">
    <text evidence="1">Belongs to the class I-like SAM-binding methyltransferase superfamily. NNMT/PNMT/TEMT family.</text>
</comment>
<name>A0A8C5SGI4_LATLA</name>
<evidence type="ECO:0000313" key="7">
    <source>
        <dbReference type="Proteomes" id="UP000694406"/>
    </source>
</evidence>
<organism evidence="6 7">
    <name type="scientific">Laticauda laticaudata</name>
    <name type="common">Blue-ringed sea krait</name>
    <name type="synonym">Blue-lipped sea krait</name>
    <dbReference type="NCBI Taxonomy" id="8630"/>
    <lineage>
        <taxon>Eukaryota</taxon>
        <taxon>Metazoa</taxon>
        <taxon>Chordata</taxon>
        <taxon>Craniata</taxon>
        <taxon>Vertebrata</taxon>
        <taxon>Euteleostomi</taxon>
        <taxon>Lepidosauria</taxon>
        <taxon>Squamata</taxon>
        <taxon>Bifurcata</taxon>
        <taxon>Unidentata</taxon>
        <taxon>Episquamata</taxon>
        <taxon>Toxicofera</taxon>
        <taxon>Serpentes</taxon>
        <taxon>Colubroidea</taxon>
        <taxon>Elapidae</taxon>
        <taxon>Laticaudinae</taxon>
        <taxon>Laticauda</taxon>
    </lineage>
</organism>
<keyword evidence="2" id="KW-0489">Methyltransferase</keyword>